<dbReference type="Pfam" id="PF00814">
    <property type="entry name" value="TsaD"/>
    <property type="match status" value="1"/>
</dbReference>
<dbReference type="Proteomes" id="UP000637906">
    <property type="component" value="Unassembled WGS sequence"/>
</dbReference>
<dbReference type="GO" id="GO:0005829">
    <property type="term" value="C:cytosol"/>
    <property type="evidence" value="ECO:0007669"/>
    <property type="project" value="TreeGrafter"/>
</dbReference>
<dbReference type="GO" id="GO:0002949">
    <property type="term" value="P:tRNA threonylcarbamoyladenosine modification"/>
    <property type="evidence" value="ECO:0007669"/>
    <property type="project" value="InterPro"/>
</dbReference>
<reference evidence="2 3" key="1">
    <citation type="journal article" date="2021" name="Microb. Ecol.">
        <title>Candidatus Mesenet longicola: Novel Endosymbionts of Brontispa longissima that Induce Cytoplasmic Incompatibility.</title>
        <authorList>
            <person name="Takano S."/>
            <person name="Gotoh Y."/>
            <person name="Hayashi T."/>
        </authorList>
    </citation>
    <scope>NUCLEOTIDE SEQUENCE [LARGE SCALE GENOMIC DNA]</scope>
    <source>
        <strain evidence="2">L5</strain>
    </source>
</reference>
<dbReference type="SUPFAM" id="SSF53067">
    <property type="entry name" value="Actin-like ATPase domain"/>
    <property type="match status" value="1"/>
</dbReference>
<dbReference type="CDD" id="cd24032">
    <property type="entry name" value="ASKHA_NBD_TsaB"/>
    <property type="match status" value="1"/>
</dbReference>
<dbReference type="AlphaFoldDB" id="A0A8J3HXW3"/>
<dbReference type="Gene3D" id="3.30.420.40">
    <property type="match status" value="1"/>
</dbReference>
<organism evidence="2 3">
    <name type="scientific">Candidatus Mesenet longicola</name>
    <dbReference type="NCBI Taxonomy" id="1892558"/>
    <lineage>
        <taxon>Bacteria</taxon>
        <taxon>Pseudomonadati</taxon>
        <taxon>Pseudomonadota</taxon>
        <taxon>Alphaproteobacteria</taxon>
        <taxon>Rickettsiales</taxon>
        <taxon>Anaplasmataceae</taxon>
        <taxon>Candidatus Mesenet</taxon>
    </lineage>
</organism>
<dbReference type="NCBIfam" id="TIGR03725">
    <property type="entry name" value="T6A_YeaZ"/>
    <property type="match status" value="1"/>
</dbReference>
<comment type="caution">
    <text evidence="2">The sequence shown here is derived from an EMBL/GenBank/DDBJ whole genome shotgun (WGS) entry which is preliminary data.</text>
</comment>
<dbReference type="InterPro" id="IPR043129">
    <property type="entry name" value="ATPase_NBD"/>
</dbReference>
<sequence>MTIMAIDTASTRSSVAIIDDNDNKYTEGGDCDNSHSESLFKLIELLFSKHNYNYSKIDCIAVAIGPGSFTGVRAGLSAAQGINLVIQKPLYGVSSLEAQAYGIFCAYHGQKNIRAIIDANRDFVYTQLFNCELIPISEPEIIHKNDLDLSNCIAYQDIQMQKIDASHVGFLILHRLSMGHIISSAKALYLRYKNDN</sequence>
<dbReference type="InterPro" id="IPR022496">
    <property type="entry name" value="T6A_TsaB"/>
</dbReference>
<evidence type="ECO:0000313" key="2">
    <source>
        <dbReference type="EMBL" id="GHM59566.1"/>
    </source>
</evidence>
<gene>
    <name evidence="2" type="ORF">sL5_05590</name>
</gene>
<protein>
    <recommendedName>
        <fullName evidence="1">Gcp-like domain-containing protein</fullName>
    </recommendedName>
</protein>
<accession>A0A8J3HXW3</accession>
<proteinExistence type="predicted"/>
<dbReference type="PANTHER" id="PTHR11735">
    <property type="entry name" value="TRNA N6-ADENOSINE THREONYLCARBAMOYLTRANSFERASE"/>
    <property type="match status" value="1"/>
</dbReference>
<dbReference type="EMBL" id="BNGU01000019">
    <property type="protein sequence ID" value="GHM59566.1"/>
    <property type="molecule type" value="Genomic_DNA"/>
</dbReference>
<dbReference type="PANTHER" id="PTHR11735:SF11">
    <property type="entry name" value="TRNA THREONYLCARBAMOYLADENOSINE BIOSYNTHESIS PROTEIN TSAB"/>
    <property type="match status" value="1"/>
</dbReference>
<evidence type="ECO:0000259" key="1">
    <source>
        <dbReference type="Pfam" id="PF00814"/>
    </source>
</evidence>
<keyword evidence="3" id="KW-1185">Reference proteome</keyword>
<dbReference type="InterPro" id="IPR000905">
    <property type="entry name" value="Gcp-like_dom"/>
</dbReference>
<feature type="domain" description="Gcp-like" evidence="1">
    <location>
        <begin position="32"/>
        <end position="127"/>
    </location>
</feature>
<name>A0A8J3HXW3_9RICK</name>
<evidence type="ECO:0000313" key="3">
    <source>
        <dbReference type="Proteomes" id="UP000637906"/>
    </source>
</evidence>